<dbReference type="PANTHER" id="PTHR21356">
    <property type="entry name" value="ARMADILLO REPEAT CONTAINING 2"/>
    <property type="match status" value="1"/>
</dbReference>
<dbReference type="PANTHER" id="PTHR21356:SF1">
    <property type="entry name" value="ARMADILLO REPEAT-CONTAINING PROTEIN 2"/>
    <property type="match status" value="1"/>
</dbReference>
<accession>A0A5N5TPC8</accession>
<dbReference type="AlphaFoldDB" id="A0A5N5TPC8"/>
<evidence type="ECO:0000313" key="1">
    <source>
        <dbReference type="EMBL" id="KAB7508009.1"/>
    </source>
</evidence>
<dbReference type="EMBL" id="SEYY01000101">
    <property type="protein sequence ID" value="KAB7508009.1"/>
    <property type="molecule type" value="Genomic_DNA"/>
</dbReference>
<sequence length="131" mass="14836">MRKTSAQIIREAKTALDYDNQCKPGLLARVGVKTVNTRRPFTPREKERTLFGNNVVEGLREQRPPSSFTLSPLNFDASDLNNRMSSASLLPRPMSRLLPVLSSNSNDKSGSSISAKRRVHRYQFRPTLIFM</sequence>
<evidence type="ECO:0000313" key="2">
    <source>
        <dbReference type="Proteomes" id="UP000326759"/>
    </source>
</evidence>
<dbReference type="GO" id="GO:0044782">
    <property type="term" value="P:cilium organization"/>
    <property type="evidence" value="ECO:0007669"/>
    <property type="project" value="TreeGrafter"/>
</dbReference>
<comment type="caution">
    <text evidence="1">The sequence shown here is derived from an EMBL/GenBank/DDBJ whole genome shotgun (WGS) entry which is preliminary data.</text>
</comment>
<dbReference type="Proteomes" id="UP000326759">
    <property type="component" value="Unassembled WGS sequence"/>
</dbReference>
<dbReference type="OrthoDB" id="247006at2759"/>
<organism evidence="1 2">
    <name type="scientific">Armadillidium nasatum</name>
    <dbReference type="NCBI Taxonomy" id="96803"/>
    <lineage>
        <taxon>Eukaryota</taxon>
        <taxon>Metazoa</taxon>
        <taxon>Ecdysozoa</taxon>
        <taxon>Arthropoda</taxon>
        <taxon>Crustacea</taxon>
        <taxon>Multicrustacea</taxon>
        <taxon>Malacostraca</taxon>
        <taxon>Eumalacostraca</taxon>
        <taxon>Peracarida</taxon>
        <taxon>Isopoda</taxon>
        <taxon>Oniscidea</taxon>
        <taxon>Crinocheta</taxon>
        <taxon>Armadillidiidae</taxon>
        <taxon>Armadillidium</taxon>
    </lineage>
</organism>
<proteinExistence type="predicted"/>
<keyword evidence="2" id="KW-1185">Reference proteome</keyword>
<reference evidence="1 2" key="1">
    <citation type="journal article" date="2019" name="PLoS Biol.">
        <title>Sex chromosomes control vertical transmission of feminizing Wolbachia symbionts in an isopod.</title>
        <authorList>
            <person name="Becking T."/>
            <person name="Chebbi M.A."/>
            <person name="Giraud I."/>
            <person name="Moumen B."/>
            <person name="Laverre T."/>
            <person name="Caubet Y."/>
            <person name="Peccoud J."/>
            <person name="Gilbert C."/>
            <person name="Cordaux R."/>
        </authorList>
    </citation>
    <scope>NUCLEOTIDE SEQUENCE [LARGE SCALE GENOMIC DNA]</scope>
    <source>
        <strain evidence="1">ANa2</strain>
        <tissue evidence="1">Whole body excluding digestive tract and cuticle</tissue>
    </source>
</reference>
<gene>
    <name evidence="1" type="primary">ARMC2</name>
    <name evidence="1" type="ORF">Anas_01495</name>
</gene>
<name>A0A5N5TPC8_9CRUS</name>
<dbReference type="InterPro" id="IPR038905">
    <property type="entry name" value="ARMC2"/>
</dbReference>
<protein>
    <submittedName>
        <fullName evidence="1">Armadillo repeat-containing protein 2</fullName>
    </submittedName>
</protein>